<protein>
    <submittedName>
        <fullName evidence="8">EIIABC-Fru</fullName>
    </submittedName>
</protein>
<evidence type="ECO:0000256" key="3">
    <source>
        <dbReference type="ARBA" id="ARBA00022553"/>
    </source>
</evidence>
<keyword evidence="9" id="KW-1185">Reference proteome</keyword>
<evidence type="ECO:0000256" key="2">
    <source>
        <dbReference type="ARBA" id="ARBA00022448"/>
    </source>
</evidence>
<organism evidence="8 9">
    <name type="scientific">Sedimentisphaera cyanobacteriorum</name>
    <dbReference type="NCBI Taxonomy" id="1940790"/>
    <lineage>
        <taxon>Bacteria</taxon>
        <taxon>Pseudomonadati</taxon>
        <taxon>Planctomycetota</taxon>
        <taxon>Phycisphaerae</taxon>
        <taxon>Sedimentisphaerales</taxon>
        <taxon>Sedimentisphaeraceae</taxon>
        <taxon>Sedimentisphaera</taxon>
    </lineage>
</organism>
<dbReference type="RefSeq" id="WP_161488023.1">
    <property type="nucleotide sequence ID" value="NZ_CP019633.1"/>
</dbReference>
<keyword evidence="3" id="KW-0597">Phosphoprotein</keyword>
<feature type="domain" description="PTS EIIA type-2" evidence="7">
    <location>
        <begin position="5"/>
        <end position="149"/>
    </location>
</feature>
<dbReference type="InterPro" id="IPR016152">
    <property type="entry name" value="PTrfase/Anion_transptr"/>
</dbReference>
<dbReference type="EMBL" id="CP019633">
    <property type="protein sequence ID" value="AQQ08322.1"/>
    <property type="molecule type" value="Genomic_DNA"/>
</dbReference>
<keyword evidence="6" id="KW-0598">Phosphotransferase system</keyword>
<evidence type="ECO:0000256" key="4">
    <source>
        <dbReference type="ARBA" id="ARBA00022597"/>
    </source>
</evidence>
<evidence type="ECO:0000313" key="9">
    <source>
        <dbReference type="Proteomes" id="UP000188273"/>
    </source>
</evidence>
<dbReference type="PANTHER" id="PTHR47738">
    <property type="entry name" value="PTS SYSTEM FRUCTOSE-LIKE EIIA COMPONENT-RELATED"/>
    <property type="match status" value="1"/>
</dbReference>
<dbReference type="InterPro" id="IPR002178">
    <property type="entry name" value="PTS_EIIA_type-2_dom"/>
</dbReference>
<dbReference type="GO" id="GO:0008982">
    <property type="term" value="F:protein-N(PI)-phosphohistidine-sugar phosphotransferase activity"/>
    <property type="evidence" value="ECO:0007669"/>
    <property type="project" value="InterPro"/>
</dbReference>
<proteinExistence type="predicted"/>
<reference evidence="9" key="1">
    <citation type="submission" date="2017-02" db="EMBL/GenBank/DDBJ databases">
        <title>Comparative genomics and description of representatives of a novel lineage of planctomycetes thriving in anoxic sediments.</title>
        <authorList>
            <person name="Spring S."/>
            <person name="Bunk B."/>
            <person name="Sproer C."/>
            <person name="Klenk H.-P."/>
        </authorList>
    </citation>
    <scope>NUCLEOTIDE SEQUENCE [LARGE SCALE GENOMIC DNA]</scope>
    <source>
        <strain evidence="9">L21-RPul-D3</strain>
    </source>
</reference>
<evidence type="ECO:0000256" key="6">
    <source>
        <dbReference type="ARBA" id="ARBA00022683"/>
    </source>
</evidence>
<dbReference type="GO" id="GO:0016020">
    <property type="term" value="C:membrane"/>
    <property type="evidence" value="ECO:0007669"/>
    <property type="project" value="InterPro"/>
</dbReference>
<dbReference type="STRING" id="1940790.L21SP3_00098"/>
<evidence type="ECO:0000256" key="1">
    <source>
        <dbReference type="ARBA" id="ARBA00004496"/>
    </source>
</evidence>
<comment type="subcellular location">
    <subcellularLocation>
        <location evidence="1">Cytoplasm</location>
    </subcellularLocation>
</comment>
<dbReference type="OrthoDB" id="95460at2"/>
<dbReference type="CDD" id="cd00211">
    <property type="entry name" value="PTS_IIA_fru"/>
    <property type="match status" value="1"/>
</dbReference>
<dbReference type="GO" id="GO:0005737">
    <property type="term" value="C:cytoplasm"/>
    <property type="evidence" value="ECO:0007669"/>
    <property type="project" value="UniProtKB-SubCell"/>
</dbReference>
<dbReference type="Gene3D" id="3.40.930.10">
    <property type="entry name" value="Mannitol-specific EII, Chain A"/>
    <property type="match status" value="1"/>
</dbReference>
<dbReference type="InterPro" id="IPR004715">
    <property type="entry name" value="PTS_IIA_fruc"/>
</dbReference>
<gene>
    <name evidence="8" type="primary">fruA_1</name>
    <name evidence="8" type="ORF">L21SP3_00098</name>
</gene>
<dbReference type="PANTHER" id="PTHR47738:SF2">
    <property type="entry name" value="PTS SYSTEM FRUCTOSE-LIKE EIIA COMPONENT"/>
    <property type="match status" value="1"/>
</dbReference>
<dbReference type="InterPro" id="IPR051541">
    <property type="entry name" value="PTS_SugarTrans_NitroReg"/>
</dbReference>
<keyword evidence="5" id="KW-0808">Transferase</keyword>
<dbReference type="SUPFAM" id="SSF55804">
    <property type="entry name" value="Phoshotransferase/anion transport protein"/>
    <property type="match status" value="1"/>
</dbReference>
<evidence type="ECO:0000313" key="8">
    <source>
        <dbReference type="EMBL" id="AQQ08322.1"/>
    </source>
</evidence>
<dbReference type="PROSITE" id="PS00372">
    <property type="entry name" value="PTS_EIIA_TYPE_2_HIS"/>
    <property type="match status" value="1"/>
</dbReference>
<keyword evidence="2" id="KW-0813">Transport</keyword>
<dbReference type="GO" id="GO:0009401">
    <property type="term" value="P:phosphoenolpyruvate-dependent sugar phosphotransferase system"/>
    <property type="evidence" value="ECO:0007669"/>
    <property type="project" value="UniProtKB-KW"/>
</dbReference>
<evidence type="ECO:0000256" key="5">
    <source>
        <dbReference type="ARBA" id="ARBA00022679"/>
    </source>
</evidence>
<dbReference type="AlphaFoldDB" id="A0A1Q2HLN0"/>
<dbReference type="Pfam" id="PF00359">
    <property type="entry name" value="PTS_EIIA_2"/>
    <property type="match status" value="1"/>
</dbReference>
<evidence type="ECO:0000259" key="7">
    <source>
        <dbReference type="PROSITE" id="PS51094"/>
    </source>
</evidence>
<accession>A0A1Q2HLN0</accession>
<dbReference type="Proteomes" id="UP000188273">
    <property type="component" value="Chromosome"/>
</dbReference>
<keyword evidence="4" id="KW-0762">Sugar transport</keyword>
<name>A0A1Q2HLN0_9BACT</name>
<sequence>MLISQILKKSSIVVPLKSTEKDDVIEELIDKLNENGLLTDRDDVLDKVMTREMTRSTGIGQGIAIPHGKSKGVNDLIMAMGIASSEIDFDSIDNKPVSIVILLVSPAGQTGPHIQALAKISRLMLDGDFRQKLQDAQDAEEVYSLLSSKESE</sequence>
<dbReference type="NCBIfam" id="TIGR00848">
    <property type="entry name" value="fruA"/>
    <property type="match status" value="1"/>
</dbReference>
<dbReference type="PROSITE" id="PS51094">
    <property type="entry name" value="PTS_EIIA_TYPE_2"/>
    <property type="match status" value="1"/>
</dbReference>
<dbReference type="KEGG" id="pbu:L21SP3_00098"/>
<dbReference type="FunFam" id="3.40.930.10:FF:000009">
    <property type="entry name" value="PTS system, fructose specific IIABC component"/>
    <property type="match status" value="1"/>
</dbReference>